<feature type="region of interest" description="Disordered" evidence="1">
    <location>
        <begin position="1"/>
        <end position="21"/>
    </location>
</feature>
<reference evidence="3 4" key="1">
    <citation type="journal article" date="2018" name="Front. Microbiol.">
        <title>Genomic and genetic insights into a cosmopolitan fungus, Paecilomyces variotii (Eurotiales).</title>
        <authorList>
            <person name="Urquhart A.S."/>
            <person name="Mondo S.J."/>
            <person name="Makela M.R."/>
            <person name="Hane J.K."/>
            <person name="Wiebenga A."/>
            <person name="He G."/>
            <person name="Mihaltcheva S."/>
            <person name="Pangilinan J."/>
            <person name="Lipzen A."/>
            <person name="Barry K."/>
            <person name="de Vries R.P."/>
            <person name="Grigoriev I.V."/>
            <person name="Idnurm A."/>
        </authorList>
    </citation>
    <scope>NUCLEOTIDE SEQUENCE [LARGE SCALE GENOMIC DNA]</scope>
    <source>
        <strain evidence="3 4">CBS 101075</strain>
    </source>
</reference>
<keyword evidence="4" id="KW-1185">Reference proteome</keyword>
<evidence type="ECO:0000313" key="4">
    <source>
        <dbReference type="Proteomes" id="UP000283841"/>
    </source>
</evidence>
<organism evidence="3 4">
    <name type="scientific">Byssochlamys spectabilis</name>
    <name type="common">Paecilomyces variotii</name>
    <dbReference type="NCBI Taxonomy" id="264951"/>
    <lineage>
        <taxon>Eukaryota</taxon>
        <taxon>Fungi</taxon>
        <taxon>Dikarya</taxon>
        <taxon>Ascomycota</taxon>
        <taxon>Pezizomycotina</taxon>
        <taxon>Eurotiomycetes</taxon>
        <taxon>Eurotiomycetidae</taxon>
        <taxon>Eurotiales</taxon>
        <taxon>Thermoascaceae</taxon>
        <taxon>Paecilomyces</taxon>
    </lineage>
</organism>
<proteinExistence type="predicted"/>
<comment type="caution">
    <text evidence="3">The sequence shown here is derived from an EMBL/GenBank/DDBJ whole genome shotgun (WGS) entry which is preliminary data.</text>
</comment>
<gene>
    <name evidence="3" type="ORF">C8Q69DRAFT_509637</name>
</gene>
<dbReference type="GeneID" id="39602391"/>
<dbReference type="EMBL" id="RCNU01000011">
    <property type="protein sequence ID" value="RWQ93062.1"/>
    <property type="molecule type" value="Genomic_DNA"/>
</dbReference>
<protein>
    <submittedName>
        <fullName evidence="3">Uncharacterized protein</fullName>
    </submittedName>
</protein>
<evidence type="ECO:0000313" key="3">
    <source>
        <dbReference type="EMBL" id="RWQ93062.1"/>
    </source>
</evidence>
<keyword evidence="2" id="KW-1133">Transmembrane helix</keyword>
<dbReference type="OrthoDB" id="5353310at2759"/>
<dbReference type="Proteomes" id="UP000283841">
    <property type="component" value="Unassembled WGS sequence"/>
</dbReference>
<name>A0A443HMM6_BYSSP</name>
<accession>A0A443HMM6</accession>
<feature type="compositionally biased region" description="Polar residues" evidence="1">
    <location>
        <begin position="9"/>
        <end position="19"/>
    </location>
</feature>
<feature type="transmembrane region" description="Helical" evidence="2">
    <location>
        <begin position="66"/>
        <end position="90"/>
    </location>
</feature>
<keyword evidence="2" id="KW-0812">Transmembrane</keyword>
<sequence length="105" mass="12131">MALQEKEPQTTNHMGTSTPDAGFWRRFSIAVHAEEAAKTPTPDKEWTFWTDDWLKSQRRKKIRARLLGWLLAFFIIGFGVGAGIVIWLLAKNHWDPYAAFNISNR</sequence>
<dbReference type="RefSeq" id="XP_028482707.1">
    <property type="nucleotide sequence ID" value="XM_028633114.1"/>
</dbReference>
<evidence type="ECO:0000256" key="1">
    <source>
        <dbReference type="SAM" id="MobiDB-lite"/>
    </source>
</evidence>
<evidence type="ECO:0000256" key="2">
    <source>
        <dbReference type="SAM" id="Phobius"/>
    </source>
</evidence>
<dbReference type="AlphaFoldDB" id="A0A443HMM6"/>
<dbReference type="VEuPathDB" id="FungiDB:C8Q69DRAFT_509637"/>
<keyword evidence="2" id="KW-0472">Membrane</keyword>